<keyword evidence="13" id="KW-0496">Mitochondrion</keyword>
<keyword evidence="6" id="KW-0813">Transport</keyword>
<comment type="caution">
    <text evidence="18">The sequence shown here is derived from an EMBL/GenBank/DDBJ whole genome shotgun (WGS) entry which is preliminary data.</text>
</comment>
<evidence type="ECO:0000256" key="6">
    <source>
        <dbReference type="ARBA" id="ARBA00022448"/>
    </source>
</evidence>
<keyword evidence="8 17" id="KW-0812">Transmembrane</keyword>
<evidence type="ECO:0000256" key="16">
    <source>
        <dbReference type="ARBA" id="ARBA00032035"/>
    </source>
</evidence>
<evidence type="ECO:0000313" key="18">
    <source>
        <dbReference type="EMBL" id="NWZ00507.1"/>
    </source>
</evidence>
<gene>
    <name evidence="18" type="primary">Ndufa3</name>
    <name evidence="18" type="ORF">LOXCUR_R16328</name>
</gene>
<evidence type="ECO:0000256" key="7">
    <source>
        <dbReference type="ARBA" id="ARBA00022660"/>
    </source>
</evidence>
<evidence type="ECO:0000256" key="15">
    <source>
        <dbReference type="ARBA" id="ARBA00031425"/>
    </source>
</evidence>
<feature type="transmembrane region" description="Helical" evidence="17">
    <location>
        <begin position="20"/>
        <end position="38"/>
    </location>
</feature>
<evidence type="ECO:0000256" key="4">
    <source>
        <dbReference type="ARBA" id="ARBA00011533"/>
    </source>
</evidence>
<keyword evidence="7" id="KW-0679">Respiratory chain</keyword>
<dbReference type="InterPro" id="IPR026626">
    <property type="entry name" value="NDUFA3"/>
</dbReference>
<reference evidence="18 19" key="1">
    <citation type="submission" date="2019-09" db="EMBL/GenBank/DDBJ databases">
        <title>Bird 10,000 Genomes (B10K) Project - Family phase.</title>
        <authorList>
            <person name="Zhang G."/>
        </authorList>
    </citation>
    <scope>NUCLEOTIDE SEQUENCE [LARGE SCALE GENOMIC DNA]</scope>
    <source>
        <strain evidence="18">OUT-0011</strain>
        <tissue evidence="18">Muscle</tissue>
    </source>
</reference>
<name>A0A7K7J2Q6_LOXCU</name>
<keyword evidence="14 17" id="KW-0472">Membrane</keyword>
<dbReference type="PANTHER" id="PTHR15221:SF0">
    <property type="entry name" value="NADH DEHYDROGENASE [UBIQUINONE] 1 ALPHA SUBCOMPLEX SUBUNIT 3"/>
    <property type="match status" value="1"/>
</dbReference>
<comment type="subunit">
    <text evidence="4">Complex I is composed of 45 different subunits.</text>
</comment>
<keyword evidence="9" id="KW-0999">Mitochondrion inner membrane</keyword>
<evidence type="ECO:0000313" key="19">
    <source>
        <dbReference type="Proteomes" id="UP000564784"/>
    </source>
</evidence>
<dbReference type="Pfam" id="PF14987">
    <property type="entry name" value="NADHdh_A3"/>
    <property type="match status" value="1"/>
</dbReference>
<dbReference type="EMBL" id="VZSM01005358">
    <property type="protein sequence ID" value="NWZ00507.1"/>
    <property type="molecule type" value="Genomic_DNA"/>
</dbReference>
<evidence type="ECO:0000256" key="13">
    <source>
        <dbReference type="ARBA" id="ARBA00023128"/>
    </source>
</evidence>
<comment type="similarity">
    <text evidence="3">Belongs to the complex I NDUFA3 subunit family.</text>
</comment>
<evidence type="ECO:0000256" key="3">
    <source>
        <dbReference type="ARBA" id="ARBA00008253"/>
    </source>
</evidence>
<feature type="non-terminal residue" evidence="18">
    <location>
        <position position="67"/>
    </location>
</feature>
<evidence type="ECO:0000256" key="9">
    <source>
        <dbReference type="ARBA" id="ARBA00022792"/>
    </source>
</evidence>
<evidence type="ECO:0000256" key="5">
    <source>
        <dbReference type="ARBA" id="ARBA00016391"/>
    </source>
</evidence>
<dbReference type="AlphaFoldDB" id="A0A7K7J2Q6"/>
<proteinExistence type="inferred from homology"/>
<keyword evidence="19" id="KW-1185">Reference proteome</keyword>
<evidence type="ECO:0000256" key="1">
    <source>
        <dbReference type="ARBA" id="ARBA00003195"/>
    </source>
</evidence>
<evidence type="ECO:0000256" key="10">
    <source>
        <dbReference type="ARBA" id="ARBA00022982"/>
    </source>
</evidence>
<comment type="function">
    <text evidence="1">Accessory subunit of the mitochondrial membrane respiratory chain NADH dehydrogenase (Complex I), that is believed not to be involved in catalysis. Complex I functions in the transfer of electrons from NADH to the respiratory chain. The immediate electron acceptor for the enzyme is believed to be ubiquinone.</text>
</comment>
<comment type="subcellular location">
    <subcellularLocation>
        <location evidence="2">Mitochondrion inner membrane</location>
        <topology evidence="2">Single-pass membrane protein</topology>
    </subcellularLocation>
</comment>
<keyword evidence="10" id="KW-0249">Electron transport</keyword>
<evidence type="ECO:0000256" key="11">
    <source>
        <dbReference type="ARBA" id="ARBA00022989"/>
    </source>
</evidence>
<dbReference type="PANTHER" id="PTHR15221">
    <property type="entry name" value="NADH DEHYDROGENASE [UBIQUINONE] 1 ALPHA SUBCOMPLEX SUBUNIT 3"/>
    <property type="match status" value="1"/>
</dbReference>
<feature type="non-terminal residue" evidence="18">
    <location>
        <position position="1"/>
    </location>
</feature>
<evidence type="ECO:0000256" key="12">
    <source>
        <dbReference type="ARBA" id="ARBA00022990"/>
    </source>
</evidence>
<evidence type="ECO:0000256" key="17">
    <source>
        <dbReference type="SAM" id="Phobius"/>
    </source>
</evidence>
<protein>
    <recommendedName>
        <fullName evidence="5">NADH dehydrogenase [ubiquinone] 1 alpha subcomplex subunit 3</fullName>
    </recommendedName>
    <alternativeName>
        <fullName evidence="15">Complex I-B9</fullName>
    </alternativeName>
    <alternativeName>
        <fullName evidence="16">NADH-ubiquinone oxidoreductase B9 subunit</fullName>
    </alternativeName>
</protein>
<evidence type="ECO:0000256" key="2">
    <source>
        <dbReference type="ARBA" id="ARBA00004434"/>
    </source>
</evidence>
<sequence>IFGLSPGMVGALRSLWAKEPVIATSLAIAALALVSPLLSPYSKYSGMINRATPYTYPGMEPEIPPKP</sequence>
<evidence type="ECO:0000256" key="8">
    <source>
        <dbReference type="ARBA" id="ARBA00022692"/>
    </source>
</evidence>
<accession>A0A7K7J2Q6</accession>
<dbReference type="Proteomes" id="UP000564784">
    <property type="component" value="Unassembled WGS sequence"/>
</dbReference>
<keyword evidence="12" id="KW-0007">Acetylation</keyword>
<organism evidence="18 19">
    <name type="scientific">Loxia curvirostra</name>
    <name type="common">Red crossbill</name>
    <dbReference type="NCBI Taxonomy" id="64802"/>
    <lineage>
        <taxon>Eukaryota</taxon>
        <taxon>Metazoa</taxon>
        <taxon>Chordata</taxon>
        <taxon>Craniata</taxon>
        <taxon>Vertebrata</taxon>
        <taxon>Euteleostomi</taxon>
        <taxon>Archelosauria</taxon>
        <taxon>Archosauria</taxon>
        <taxon>Dinosauria</taxon>
        <taxon>Saurischia</taxon>
        <taxon>Theropoda</taxon>
        <taxon>Coelurosauria</taxon>
        <taxon>Aves</taxon>
        <taxon>Neognathae</taxon>
        <taxon>Neoaves</taxon>
        <taxon>Telluraves</taxon>
        <taxon>Australaves</taxon>
        <taxon>Passeriformes</taxon>
        <taxon>Passeroidea</taxon>
        <taxon>Fringillidae</taxon>
        <taxon>Carduelinae</taxon>
        <taxon>Loxia</taxon>
    </lineage>
</organism>
<keyword evidence="11 17" id="KW-1133">Transmembrane helix</keyword>
<dbReference type="GO" id="GO:0005743">
    <property type="term" value="C:mitochondrial inner membrane"/>
    <property type="evidence" value="ECO:0007669"/>
    <property type="project" value="UniProtKB-SubCell"/>
</dbReference>
<dbReference type="GO" id="GO:0045271">
    <property type="term" value="C:respiratory chain complex I"/>
    <property type="evidence" value="ECO:0007669"/>
    <property type="project" value="InterPro"/>
</dbReference>
<evidence type="ECO:0000256" key="14">
    <source>
        <dbReference type="ARBA" id="ARBA00023136"/>
    </source>
</evidence>